<dbReference type="EMBL" id="SNWI01000010">
    <property type="protein sequence ID" value="TDN97223.1"/>
    <property type="molecule type" value="Genomic_DNA"/>
</dbReference>
<dbReference type="Pfam" id="PF08241">
    <property type="entry name" value="Methyltransf_11"/>
    <property type="match status" value="1"/>
</dbReference>
<accession>A0A4R6GPZ6</accession>
<dbReference type="GO" id="GO:0032259">
    <property type="term" value="P:methylation"/>
    <property type="evidence" value="ECO:0007669"/>
    <property type="project" value="UniProtKB-KW"/>
</dbReference>
<keyword evidence="3 5" id="KW-0808">Transferase</keyword>
<feature type="domain" description="Methyltransferase type 11" evidence="4">
    <location>
        <begin position="42"/>
        <end position="130"/>
    </location>
</feature>
<evidence type="ECO:0000259" key="4">
    <source>
        <dbReference type="Pfam" id="PF08241"/>
    </source>
</evidence>
<dbReference type="PANTHER" id="PTHR44942:SF4">
    <property type="entry name" value="METHYLTRANSFERASE TYPE 11 DOMAIN-CONTAINING PROTEIN"/>
    <property type="match status" value="1"/>
</dbReference>
<keyword evidence="2 5" id="KW-0489">Methyltransferase</keyword>
<dbReference type="InterPro" id="IPR051052">
    <property type="entry name" value="Diverse_substrate_MTase"/>
</dbReference>
<dbReference type="InterPro" id="IPR013216">
    <property type="entry name" value="Methyltransf_11"/>
</dbReference>
<dbReference type="InterPro" id="IPR029063">
    <property type="entry name" value="SAM-dependent_MTases_sf"/>
</dbReference>
<dbReference type="Proteomes" id="UP000294848">
    <property type="component" value="Unassembled WGS sequence"/>
</dbReference>
<dbReference type="OrthoDB" id="9805171at2"/>
<protein>
    <submittedName>
        <fullName evidence="5">Methyltransferase family protein</fullName>
    </submittedName>
</protein>
<organism evidence="5 6">
    <name type="scientific">Sunxiuqinia elliptica</name>
    <dbReference type="NCBI Taxonomy" id="655355"/>
    <lineage>
        <taxon>Bacteria</taxon>
        <taxon>Pseudomonadati</taxon>
        <taxon>Bacteroidota</taxon>
        <taxon>Bacteroidia</taxon>
        <taxon>Marinilabiliales</taxon>
        <taxon>Prolixibacteraceae</taxon>
        <taxon>Sunxiuqinia</taxon>
    </lineage>
</organism>
<evidence type="ECO:0000256" key="2">
    <source>
        <dbReference type="ARBA" id="ARBA00022603"/>
    </source>
</evidence>
<reference evidence="5 6" key="1">
    <citation type="submission" date="2019-03" db="EMBL/GenBank/DDBJ databases">
        <title>Freshwater and sediment microbial communities from various areas in North America, analyzing microbe dynamics in response to fracking.</title>
        <authorList>
            <person name="Lamendella R."/>
        </authorList>
    </citation>
    <scope>NUCLEOTIDE SEQUENCE [LARGE SCALE GENOMIC DNA]</scope>
    <source>
        <strain evidence="5 6">114D</strain>
    </source>
</reference>
<evidence type="ECO:0000256" key="3">
    <source>
        <dbReference type="ARBA" id="ARBA00022679"/>
    </source>
</evidence>
<dbReference type="PANTHER" id="PTHR44942">
    <property type="entry name" value="METHYLTRANSF_11 DOMAIN-CONTAINING PROTEIN"/>
    <property type="match status" value="1"/>
</dbReference>
<proteinExistence type="inferred from homology"/>
<sequence>MDPNSRSFDVDSRHYALSRPKYPAEFYDYLCSLLPSHQRLWDCACGNGQVAIDLANQFEEIQATDFSENQLKQAFRHPKITYQLSAAESTNFPNRHFDLICVGQALHWFNIPAFFEEANRVLRSQGVLAIFGYGFFKISPAIDQLIDHVLHAAISPYWSDKNRLIMSGFQGVQFPFQQVDIPEFSMNQHWQLQDLLAFVSTWSAVKRYREEKQQDILEILQDQLSLLWEQTESKVVKMNLYAYIRQKE</sequence>
<dbReference type="SUPFAM" id="SSF53335">
    <property type="entry name" value="S-adenosyl-L-methionine-dependent methyltransferases"/>
    <property type="match status" value="1"/>
</dbReference>
<name>A0A4R6GPZ6_9BACT</name>
<evidence type="ECO:0000313" key="5">
    <source>
        <dbReference type="EMBL" id="TDN97223.1"/>
    </source>
</evidence>
<dbReference type="GO" id="GO:0008757">
    <property type="term" value="F:S-adenosylmethionine-dependent methyltransferase activity"/>
    <property type="evidence" value="ECO:0007669"/>
    <property type="project" value="InterPro"/>
</dbReference>
<dbReference type="CDD" id="cd02440">
    <property type="entry name" value="AdoMet_MTases"/>
    <property type="match status" value="1"/>
</dbReference>
<gene>
    <name evidence="5" type="ORF">DET52_110141</name>
</gene>
<comment type="caution">
    <text evidence="5">The sequence shown here is derived from an EMBL/GenBank/DDBJ whole genome shotgun (WGS) entry which is preliminary data.</text>
</comment>
<dbReference type="RefSeq" id="WP_133466523.1">
    <property type="nucleotide sequence ID" value="NZ_SNWI01000010.1"/>
</dbReference>
<dbReference type="Gene3D" id="3.40.50.150">
    <property type="entry name" value="Vaccinia Virus protein VP39"/>
    <property type="match status" value="1"/>
</dbReference>
<evidence type="ECO:0000256" key="1">
    <source>
        <dbReference type="ARBA" id="ARBA00008361"/>
    </source>
</evidence>
<evidence type="ECO:0000313" key="6">
    <source>
        <dbReference type="Proteomes" id="UP000294848"/>
    </source>
</evidence>
<comment type="similarity">
    <text evidence="1">Belongs to the methyltransferase superfamily.</text>
</comment>
<dbReference type="AlphaFoldDB" id="A0A4R6GPZ6"/>